<sequence>MEHLGKIVLDIGPSQGNPRNSEGAFLDLRDGSILFIYSSFMGHSSHDDGYACLAARHSGDNGHTWSDARIIVTAVEHEALNVMSVSLLRMENGDIGLFYLIRRGWHDTRLHLRRSSDEGQTWSEAACCVPALGYYVTNNDRVIRLTSGRLVIPAAFHKISSNSTTDWSGFDHRGIQFFFLSDDDGKTWREARTAVWLDEPRSTTGLQEPGVIERKDGTLWSWSRTDMGTQFETFSHDGGETWTKPNVSTFTSPASPLSMKRIPGTGELIAVWNPIPNYQTRVFAPGTAGRTPLVGAFSEDEGRTWQRYFLAEREEDKNGCCYTAIHISGDALLLAYCAGGQEDGGCLNRLRMRRIALSALSRQ</sequence>
<dbReference type="InterPro" id="IPR036278">
    <property type="entry name" value="Sialidase_sf"/>
</dbReference>
<evidence type="ECO:0000313" key="3">
    <source>
        <dbReference type="Proteomes" id="UP000250369"/>
    </source>
</evidence>
<evidence type="ECO:0000313" key="2">
    <source>
        <dbReference type="EMBL" id="RAV20895.1"/>
    </source>
</evidence>
<comment type="caution">
    <text evidence="2">The sequence shown here is derived from an EMBL/GenBank/DDBJ whole genome shotgun (WGS) entry which is preliminary data.</text>
</comment>
<dbReference type="Proteomes" id="UP000250369">
    <property type="component" value="Unassembled WGS sequence"/>
</dbReference>
<organism evidence="2 3">
    <name type="scientific">Paenibacillus contaminans</name>
    <dbReference type="NCBI Taxonomy" id="450362"/>
    <lineage>
        <taxon>Bacteria</taxon>
        <taxon>Bacillati</taxon>
        <taxon>Bacillota</taxon>
        <taxon>Bacilli</taxon>
        <taxon>Bacillales</taxon>
        <taxon>Paenibacillaceae</taxon>
        <taxon>Paenibacillus</taxon>
    </lineage>
</organism>
<name>A0A329MM31_9BACL</name>
<accession>A0A329MM31</accession>
<dbReference type="OrthoDB" id="2519939at2"/>
<keyword evidence="3" id="KW-1185">Reference proteome</keyword>
<dbReference type="PANTHER" id="PTHR43752:SF2">
    <property type="entry name" value="BNR_ASP-BOX REPEAT FAMILY PROTEIN"/>
    <property type="match status" value="1"/>
</dbReference>
<dbReference type="PANTHER" id="PTHR43752">
    <property type="entry name" value="BNR/ASP-BOX REPEAT FAMILY PROTEIN"/>
    <property type="match status" value="1"/>
</dbReference>
<reference evidence="2 3" key="1">
    <citation type="journal article" date="2009" name="Int. J. Syst. Evol. Microbiol.">
        <title>Paenibacillus contaminans sp. nov., isolated from a contaminated laboratory plate.</title>
        <authorList>
            <person name="Chou J.H."/>
            <person name="Lee J.H."/>
            <person name="Lin M.C."/>
            <person name="Chang P.S."/>
            <person name="Arun A.B."/>
            <person name="Young C.C."/>
            <person name="Chen W.M."/>
        </authorList>
    </citation>
    <scope>NUCLEOTIDE SEQUENCE [LARGE SCALE GENOMIC DNA]</scope>
    <source>
        <strain evidence="2 3">CKOBP-6</strain>
    </source>
</reference>
<dbReference type="EMBL" id="QMFB01000006">
    <property type="protein sequence ID" value="RAV20895.1"/>
    <property type="molecule type" value="Genomic_DNA"/>
</dbReference>
<proteinExistence type="predicted"/>
<dbReference type="SUPFAM" id="SSF50939">
    <property type="entry name" value="Sialidases"/>
    <property type="match status" value="1"/>
</dbReference>
<dbReference type="CDD" id="cd15482">
    <property type="entry name" value="Sialidase_non-viral"/>
    <property type="match status" value="1"/>
</dbReference>
<dbReference type="Pfam" id="PF13088">
    <property type="entry name" value="BNR_2"/>
    <property type="match status" value="1"/>
</dbReference>
<gene>
    <name evidence="2" type="ORF">DQG23_12440</name>
</gene>
<dbReference type="AlphaFoldDB" id="A0A329MM31"/>
<protein>
    <submittedName>
        <fullName evidence="2">Exo-alpha-sialidase</fullName>
    </submittedName>
</protein>
<feature type="domain" description="Sialidase" evidence="1">
    <location>
        <begin position="57"/>
        <end position="331"/>
    </location>
</feature>
<dbReference type="InterPro" id="IPR011040">
    <property type="entry name" value="Sialidase"/>
</dbReference>
<dbReference type="RefSeq" id="WP_113031174.1">
    <property type="nucleotide sequence ID" value="NZ_QMFB01000006.1"/>
</dbReference>
<dbReference type="Gene3D" id="2.120.10.10">
    <property type="match status" value="1"/>
</dbReference>
<evidence type="ECO:0000259" key="1">
    <source>
        <dbReference type="Pfam" id="PF13088"/>
    </source>
</evidence>